<keyword evidence="1" id="KW-0863">Zinc-finger</keyword>
<protein>
    <submittedName>
        <fullName evidence="3">Zinc finger SWIM domain-containing protein</fullName>
    </submittedName>
</protein>
<organism evidence="3 4">
    <name type="scientific">Nostoc piscinale CENA21</name>
    <dbReference type="NCBI Taxonomy" id="224013"/>
    <lineage>
        <taxon>Bacteria</taxon>
        <taxon>Bacillati</taxon>
        <taxon>Cyanobacteriota</taxon>
        <taxon>Cyanophyceae</taxon>
        <taxon>Nostocales</taxon>
        <taxon>Nostocaceae</taxon>
        <taxon>Nostoc</taxon>
    </lineage>
</organism>
<dbReference type="PANTHER" id="PTHR22619">
    <property type="entry name" value="ZINC FINGER SWIM DOMAIN CONTAINING PROTEIN 4, 5, 6"/>
    <property type="match status" value="1"/>
</dbReference>
<feature type="domain" description="SWIM-type" evidence="2">
    <location>
        <begin position="54"/>
        <end position="91"/>
    </location>
</feature>
<dbReference type="RefSeq" id="WP_062296469.1">
    <property type="nucleotide sequence ID" value="NZ_CP012036.1"/>
</dbReference>
<dbReference type="EMBL" id="CP012036">
    <property type="protein sequence ID" value="ALF55374.1"/>
    <property type="molecule type" value="Genomic_DNA"/>
</dbReference>
<dbReference type="STRING" id="224013.ACX27_25195"/>
<evidence type="ECO:0000313" key="4">
    <source>
        <dbReference type="Proteomes" id="UP000062645"/>
    </source>
</evidence>
<reference evidence="3 4" key="2">
    <citation type="journal article" date="2016" name="Genome Announc.">
        <title>Draft Genome Sequence of the N2-Fixing Cyanobacterium Nostoc piscinale CENA21, Isolated from the Brazilian Amazon Floodplain.</title>
        <authorList>
            <person name="Leao T."/>
            <person name="Guimaraes P.I."/>
            <person name="de Melo A.G."/>
            <person name="Ramos R.T."/>
            <person name="Leao P.N."/>
            <person name="Silva A."/>
            <person name="Fiore M.F."/>
            <person name="Schneider M.P."/>
        </authorList>
    </citation>
    <scope>NUCLEOTIDE SEQUENCE [LARGE SCALE GENOMIC DNA]</scope>
    <source>
        <strain evidence="3 4">CENA21</strain>
    </source>
</reference>
<evidence type="ECO:0000259" key="2">
    <source>
        <dbReference type="PROSITE" id="PS50966"/>
    </source>
</evidence>
<accession>A0A0M4TNQ1</accession>
<keyword evidence="1" id="KW-0479">Metal-binding</keyword>
<dbReference type="Pfam" id="PF04434">
    <property type="entry name" value="SWIM"/>
    <property type="match status" value="1"/>
</dbReference>
<keyword evidence="4" id="KW-1185">Reference proteome</keyword>
<name>A0A0M4TNQ1_9NOSO</name>
<gene>
    <name evidence="3" type="ORF">ACX27_25195</name>
</gene>
<dbReference type="AlphaFoldDB" id="A0A0M4TNQ1"/>
<dbReference type="OrthoDB" id="7593573at2"/>
<dbReference type="InterPro" id="IPR007527">
    <property type="entry name" value="Znf_SWIM"/>
</dbReference>
<proteinExistence type="predicted"/>
<sequence length="591" mass="67504">MSIPKISEFTIRRYANAKSYQRGEAYFESGAVDTIIRRGNLLHAEVDGSEARPYRVSLSFDGHSLTSANCTCAYNFDGWCKHIVATLLVCVRQPEIIEHRPTLEQLLDRLDHVQTQRLVQELVAEHPQLIETIDRHVTWMTNPLPKTKKLKSLRQNAIDTSAFRRQVRQIIHDGVRYLEDGCEEDPIAEELLGLVQSAVDLIERGEGNKAIAVLEAITSTCIENWYEVAEYGADYDEIAWELNNAWCEAILTADLTPEEKVDIQVNLEVWQDEWDVDFGLSLEALRQGWDYPLLTEVLQGKMSERGVWETTIPDYADDLALIRLKILERQERYQEYLYLAEAEGQTRQYLTMLGRLGRVEEALEAAQTEMNSMEEAFALGKTLQEQGALQQALHIAQIGLQLKGNCQYDLGLWTSDLAQKLGDQTTALQAKKLAFQAHPSLEEYQDIQDLAGEEWLQIKPDLLKILRVYSGWETAPIKVDIFLYEGLIDDAIAIANDLNVYYADIIHRVMDAAIPLRPHWVITHACRLAEAIMNAGKAEYYDAAVDWLRKARAAYIASNKQADWSNYRAKLMEIHARKRKLMGMLQGRDME</sequence>
<reference evidence="4" key="1">
    <citation type="submission" date="2015-07" db="EMBL/GenBank/DDBJ databases">
        <title>Genome Of Nitrogen-Fixing Cyanobacterium Nostoc piscinale CENA21 From Solimoes/Amazon River Floodplain Sediments And Comparative Genomics To Uncover Biosynthetic Natural Products Potential.</title>
        <authorList>
            <person name="Leao T.F."/>
            <person name="Leao P.N."/>
            <person name="Guimaraes P.I."/>
            <person name="de Melo A.G.C."/>
            <person name="Ramos R.T.J."/>
            <person name="Silva A."/>
            <person name="Fiore M.F."/>
            <person name="Schneider M.P.C."/>
        </authorList>
    </citation>
    <scope>NUCLEOTIDE SEQUENCE [LARGE SCALE GENOMIC DNA]</scope>
    <source>
        <strain evidence="4">CENA21</strain>
    </source>
</reference>
<dbReference type="PANTHER" id="PTHR22619:SF0">
    <property type="entry name" value="ZINC FINGER SWIM DOMAIN-CONTAINING PROTEIN 6-LIKE PROTEIN"/>
    <property type="match status" value="1"/>
</dbReference>
<dbReference type="GO" id="GO:0008270">
    <property type="term" value="F:zinc ion binding"/>
    <property type="evidence" value="ECO:0007669"/>
    <property type="project" value="UniProtKB-KW"/>
</dbReference>
<evidence type="ECO:0000313" key="3">
    <source>
        <dbReference type="EMBL" id="ALF55374.1"/>
    </source>
</evidence>
<dbReference type="PATRIC" id="fig|224013.5.peg.6047"/>
<dbReference type="PROSITE" id="PS50966">
    <property type="entry name" value="ZF_SWIM"/>
    <property type="match status" value="1"/>
</dbReference>
<dbReference type="GO" id="GO:0031462">
    <property type="term" value="C:Cul2-RING ubiquitin ligase complex"/>
    <property type="evidence" value="ECO:0007669"/>
    <property type="project" value="TreeGrafter"/>
</dbReference>
<dbReference type="KEGG" id="npz:ACX27_25195"/>
<evidence type="ECO:0000256" key="1">
    <source>
        <dbReference type="PROSITE-ProRule" id="PRU00325"/>
    </source>
</evidence>
<keyword evidence="1" id="KW-0862">Zinc</keyword>
<dbReference type="Proteomes" id="UP000062645">
    <property type="component" value="Chromosome"/>
</dbReference>